<dbReference type="AlphaFoldDB" id="A0AAU9TMF2"/>
<dbReference type="EMBL" id="CAKOGL010000007">
    <property type="protein sequence ID" value="CAH2088321.1"/>
    <property type="molecule type" value="Genomic_DNA"/>
</dbReference>
<dbReference type="SUPFAM" id="SSF52540">
    <property type="entry name" value="P-loop containing nucleoside triphosphate hydrolases"/>
    <property type="match status" value="1"/>
</dbReference>
<protein>
    <recommendedName>
        <fullName evidence="3">Deoxynucleoside kinase domain-containing protein</fullName>
    </recommendedName>
</protein>
<evidence type="ECO:0008006" key="3">
    <source>
        <dbReference type="Google" id="ProtNLM"/>
    </source>
</evidence>
<proteinExistence type="predicted"/>
<gene>
    <name evidence="1" type="ORF">EEDITHA_LOCUS4492</name>
</gene>
<organism evidence="1 2">
    <name type="scientific">Euphydryas editha</name>
    <name type="common">Edith's checkerspot</name>
    <dbReference type="NCBI Taxonomy" id="104508"/>
    <lineage>
        <taxon>Eukaryota</taxon>
        <taxon>Metazoa</taxon>
        <taxon>Ecdysozoa</taxon>
        <taxon>Arthropoda</taxon>
        <taxon>Hexapoda</taxon>
        <taxon>Insecta</taxon>
        <taxon>Pterygota</taxon>
        <taxon>Neoptera</taxon>
        <taxon>Endopterygota</taxon>
        <taxon>Lepidoptera</taxon>
        <taxon>Glossata</taxon>
        <taxon>Ditrysia</taxon>
        <taxon>Papilionoidea</taxon>
        <taxon>Nymphalidae</taxon>
        <taxon>Nymphalinae</taxon>
        <taxon>Euphydryas</taxon>
    </lineage>
</organism>
<name>A0AAU9TMF2_EUPED</name>
<reference evidence="1" key="1">
    <citation type="submission" date="2022-03" db="EMBL/GenBank/DDBJ databases">
        <authorList>
            <person name="Tunstrom K."/>
        </authorList>
    </citation>
    <scope>NUCLEOTIDE SEQUENCE</scope>
</reference>
<evidence type="ECO:0000313" key="2">
    <source>
        <dbReference type="Proteomes" id="UP001153954"/>
    </source>
</evidence>
<dbReference type="Gene3D" id="3.40.50.300">
    <property type="entry name" value="P-loop containing nucleotide triphosphate hydrolases"/>
    <property type="match status" value="1"/>
</dbReference>
<dbReference type="InterPro" id="IPR027417">
    <property type="entry name" value="P-loop_NTPase"/>
</dbReference>
<keyword evidence="2" id="KW-1185">Reference proteome</keyword>
<comment type="caution">
    <text evidence="1">The sequence shown here is derived from an EMBL/GenBank/DDBJ whole genome shotgun (WGS) entry which is preliminary data.</text>
</comment>
<dbReference type="Proteomes" id="UP001153954">
    <property type="component" value="Unassembled WGS sequence"/>
</dbReference>
<sequence length="188" mass="21928">MPSFFIDGVACLTKTTLLQRLENEHPDWAIHYSDYAAFVEKFDLDCGDGQKNSLLYTANRFKWEVDPRQVNIFDRHPVTTIVYSYVFEKVCNMDKMMKHFQVAKAISPPCKGIVLLPKPGQYELVVNQMKKRNSVLDSINLEYVKKQTTIFRVWAQVFEFPVFEVDYLNLDQEQDKIVSVMNDLVMKG</sequence>
<evidence type="ECO:0000313" key="1">
    <source>
        <dbReference type="EMBL" id="CAH2088321.1"/>
    </source>
</evidence>
<accession>A0AAU9TMF2</accession>